<feature type="compositionally biased region" description="Basic and acidic residues" evidence="1">
    <location>
        <begin position="114"/>
        <end position="129"/>
    </location>
</feature>
<organism evidence="2 3">
    <name type="scientific">Monodon monoceros</name>
    <name type="common">Narwhal</name>
    <name type="synonym">Ceratodon monodon</name>
    <dbReference type="NCBI Taxonomy" id="40151"/>
    <lineage>
        <taxon>Eukaryota</taxon>
        <taxon>Metazoa</taxon>
        <taxon>Chordata</taxon>
        <taxon>Craniata</taxon>
        <taxon>Vertebrata</taxon>
        <taxon>Euteleostomi</taxon>
        <taxon>Mammalia</taxon>
        <taxon>Eutheria</taxon>
        <taxon>Laurasiatheria</taxon>
        <taxon>Artiodactyla</taxon>
        <taxon>Whippomorpha</taxon>
        <taxon>Cetacea</taxon>
        <taxon>Odontoceti</taxon>
        <taxon>Monodontidae</taxon>
        <taxon>Monodon</taxon>
    </lineage>
</organism>
<dbReference type="PANTHER" id="PTHR23006">
    <property type="entry name" value="GLUTAMATE-RICH PROTEIN 5"/>
    <property type="match status" value="1"/>
</dbReference>
<dbReference type="InterPro" id="IPR027856">
    <property type="entry name" value="Glu-rich_5"/>
</dbReference>
<feature type="region of interest" description="Disordered" evidence="1">
    <location>
        <begin position="323"/>
        <end position="376"/>
    </location>
</feature>
<dbReference type="Proteomes" id="UP000694561">
    <property type="component" value="Unplaced"/>
</dbReference>
<evidence type="ECO:0000313" key="2">
    <source>
        <dbReference type="Ensembl" id="ENSMMNP00015016719.1"/>
    </source>
</evidence>
<keyword evidence="3" id="KW-1185">Reference proteome</keyword>
<dbReference type="GeneTree" id="ENSGT00390000010783"/>
<evidence type="ECO:0000256" key="1">
    <source>
        <dbReference type="SAM" id="MobiDB-lite"/>
    </source>
</evidence>
<proteinExistence type="predicted"/>
<gene>
    <name evidence="2" type="primary">ERICH5</name>
</gene>
<evidence type="ECO:0000313" key="3">
    <source>
        <dbReference type="Proteomes" id="UP000694561"/>
    </source>
</evidence>
<name>A0A8C6BN67_MONMO</name>
<feature type="region of interest" description="Disordered" evidence="1">
    <location>
        <begin position="74"/>
        <end position="269"/>
    </location>
</feature>
<dbReference type="AlphaFoldDB" id="A0A8C6BN67"/>
<reference evidence="2" key="2">
    <citation type="submission" date="2025-09" db="UniProtKB">
        <authorList>
            <consortium name="Ensembl"/>
        </authorList>
    </citation>
    <scope>IDENTIFICATION</scope>
</reference>
<accession>A0A8C6BN67</accession>
<feature type="compositionally biased region" description="Basic and acidic residues" evidence="1">
    <location>
        <begin position="78"/>
        <end position="89"/>
    </location>
</feature>
<feature type="compositionally biased region" description="Polar residues" evidence="1">
    <location>
        <begin position="197"/>
        <end position="212"/>
    </location>
</feature>
<reference evidence="2" key="1">
    <citation type="submission" date="2025-08" db="UniProtKB">
        <authorList>
            <consortium name="Ensembl"/>
        </authorList>
    </citation>
    <scope>IDENTIFICATION</scope>
</reference>
<dbReference type="Ensembl" id="ENSMMNT00015018351.1">
    <property type="protein sequence ID" value="ENSMMNP00015016719.1"/>
    <property type="gene ID" value="ENSMMNG00015012317.1"/>
</dbReference>
<sequence length="376" mass="40154">MGCSSSALNKAGDGIRPRSVTSNMYFSTTEESESCFVQPKPRTLGRESTLYGKVQNESLPRLEKLKISAVSTANGVKSLHEQPLAKDAADPPGSTEEIQPLKGLKESGSSQPGGKDDTPGAGEKNKDVEAVTEAQPFKGNAETEALGAEAKSQPLRTAGERDSPGAVEGTENPQAAGEMTPLGTAEKIPPLEAARELQSQEAMGTDEQSQLPETVPKEMESPEILEGSQLVETAEKQQLQETLGEDDQSQLLEVIPRENGTPEVSDRSQLMETAVKDDSLHKTPEGPGNMEQIQPERIVGNMEHPAEILETGANVETVKNIHANEEDQHVEGETGEKVETDVENEKVSEGAETKEEETGEAVGLSAAPYIGMVMEG</sequence>
<feature type="compositionally biased region" description="Basic and acidic residues" evidence="1">
    <location>
        <begin position="323"/>
        <end position="353"/>
    </location>
</feature>
<feature type="region of interest" description="Disordered" evidence="1">
    <location>
        <begin position="1"/>
        <end position="49"/>
    </location>
</feature>
<protein>
    <submittedName>
        <fullName evidence="2">Glutamate rich 5</fullName>
    </submittedName>
</protein>
<feature type="compositionally biased region" description="Polar residues" evidence="1">
    <location>
        <begin position="19"/>
        <end position="29"/>
    </location>
</feature>
<dbReference type="PANTHER" id="PTHR23006:SF0">
    <property type="entry name" value="GLUTAMATE-RICH PROTEIN 5"/>
    <property type="match status" value="1"/>
</dbReference>